<evidence type="ECO:0000313" key="1">
    <source>
        <dbReference type="EMBL" id="KAH6927231.1"/>
    </source>
</evidence>
<name>A0ACB7RZY9_HYAAI</name>
<proteinExistence type="predicted"/>
<dbReference type="EMBL" id="CM023486">
    <property type="protein sequence ID" value="KAH6927231.1"/>
    <property type="molecule type" value="Genomic_DNA"/>
</dbReference>
<comment type="caution">
    <text evidence="1">The sequence shown here is derived from an EMBL/GenBank/DDBJ whole genome shotgun (WGS) entry which is preliminary data.</text>
</comment>
<protein>
    <submittedName>
        <fullName evidence="1">Uncharacterized protein</fullName>
    </submittedName>
</protein>
<accession>A0ACB7RZY9</accession>
<gene>
    <name evidence="1" type="ORF">HPB50_001107</name>
</gene>
<keyword evidence="2" id="KW-1185">Reference proteome</keyword>
<sequence length="99" mass="10969">MAYNKFNVLHWHLVDDQSWPFYLEAFPNITEEEPSSRRHPPLPTASASTAPGLEESHSDSGQTIRSGGDKQLLEGCRYTIMRRSGFLKTTAGFGASGNL</sequence>
<evidence type="ECO:0000313" key="2">
    <source>
        <dbReference type="Proteomes" id="UP000821845"/>
    </source>
</evidence>
<dbReference type="Proteomes" id="UP000821845">
    <property type="component" value="Chromosome 6"/>
</dbReference>
<organism evidence="1 2">
    <name type="scientific">Hyalomma asiaticum</name>
    <name type="common">Tick</name>
    <dbReference type="NCBI Taxonomy" id="266040"/>
    <lineage>
        <taxon>Eukaryota</taxon>
        <taxon>Metazoa</taxon>
        <taxon>Ecdysozoa</taxon>
        <taxon>Arthropoda</taxon>
        <taxon>Chelicerata</taxon>
        <taxon>Arachnida</taxon>
        <taxon>Acari</taxon>
        <taxon>Parasitiformes</taxon>
        <taxon>Ixodida</taxon>
        <taxon>Ixodoidea</taxon>
        <taxon>Ixodidae</taxon>
        <taxon>Hyalomminae</taxon>
        <taxon>Hyalomma</taxon>
    </lineage>
</organism>
<reference evidence="1" key="1">
    <citation type="submission" date="2020-05" db="EMBL/GenBank/DDBJ databases">
        <title>Large-scale comparative analyses of tick genomes elucidate their genetic diversity and vector capacities.</title>
        <authorList>
            <person name="Jia N."/>
            <person name="Wang J."/>
            <person name="Shi W."/>
            <person name="Du L."/>
            <person name="Sun Y."/>
            <person name="Zhan W."/>
            <person name="Jiang J."/>
            <person name="Wang Q."/>
            <person name="Zhang B."/>
            <person name="Ji P."/>
            <person name="Sakyi L.B."/>
            <person name="Cui X."/>
            <person name="Yuan T."/>
            <person name="Jiang B."/>
            <person name="Yang W."/>
            <person name="Lam T.T.-Y."/>
            <person name="Chang Q."/>
            <person name="Ding S."/>
            <person name="Wang X."/>
            <person name="Zhu J."/>
            <person name="Ruan X."/>
            <person name="Zhao L."/>
            <person name="Wei J."/>
            <person name="Que T."/>
            <person name="Du C."/>
            <person name="Cheng J."/>
            <person name="Dai P."/>
            <person name="Han X."/>
            <person name="Huang E."/>
            <person name="Gao Y."/>
            <person name="Liu J."/>
            <person name="Shao H."/>
            <person name="Ye R."/>
            <person name="Li L."/>
            <person name="Wei W."/>
            <person name="Wang X."/>
            <person name="Wang C."/>
            <person name="Yang T."/>
            <person name="Huo Q."/>
            <person name="Li W."/>
            <person name="Guo W."/>
            <person name="Chen H."/>
            <person name="Zhou L."/>
            <person name="Ni X."/>
            <person name="Tian J."/>
            <person name="Zhou Y."/>
            <person name="Sheng Y."/>
            <person name="Liu T."/>
            <person name="Pan Y."/>
            <person name="Xia L."/>
            <person name="Li J."/>
            <person name="Zhao F."/>
            <person name="Cao W."/>
        </authorList>
    </citation>
    <scope>NUCLEOTIDE SEQUENCE</scope>
    <source>
        <strain evidence="1">Hyas-2018</strain>
    </source>
</reference>